<dbReference type="InterPro" id="IPR014710">
    <property type="entry name" value="RmlC-like_jellyroll"/>
</dbReference>
<reference evidence="2 3" key="1">
    <citation type="submission" date="2024-06" db="EMBL/GenBank/DDBJ databases">
        <title>The Natural Products Discovery Center: Release of the First 8490 Sequenced Strains for Exploring Actinobacteria Biosynthetic Diversity.</title>
        <authorList>
            <person name="Kalkreuter E."/>
            <person name="Kautsar S.A."/>
            <person name="Yang D."/>
            <person name="Bader C.D."/>
            <person name="Teijaro C.N."/>
            <person name="Fluegel L."/>
            <person name="Davis C.M."/>
            <person name="Simpson J.R."/>
            <person name="Lauterbach L."/>
            <person name="Steele A.D."/>
            <person name="Gui C."/>
            <person name="Meng S."/>
            <person name="Li G."/>
            <person name="Viehrig K."/>
            <person name="Ye F."/>
            <person name="Su P."/>
            <person name="Kiefer A.F."/>
            <person name="Nichols A."/>
            <person name="Cepeda A.J."/>
            <person name="Yan W."/>
            <person name="Fan B."/>
            <person name="Jiang Y."/>
            <person name="Adhikari A."/>
            <person name="Zheng C.-J."/>
            <person name="Schuster L."/>
            <person name="Cowan T.M."/>
            <person name="Smanski M.J."/>
            <person name="Chevrette M.G."/>
            <person name="De Carvalho L.P.S."/>
            <person name="Shen B."/>
        </authorList>
    </citation>
    <scope>NUCLEOTIDE SEQUENCE [LARGE SCALE GENOMIC DNA]</scope>
    <source>
        <strain evidence="2 3">NPDC052347</strain>
    </source>
</reference>
<dbReference type="InterPro" id="IPR018490">
    <property type="entry name" value="cNMP-bd_dom_sf"/>
</dbReference>
<protein>
    <submittedName>
        <fullName evidence="2">Cyclic nucleotide-binding domain-containing protein</fullName>
    </submittedName>
</protein>
<dbReference type="CDD" id="cd00038">
    <property type="entry name" value="CAP_ED"/>
    <property type="match status" value="1"/>
</dbReference>
<keyword evidence="3" id="KW-1185">Reference proteome</keyword>
<evidence type="ECO:0000313" key="3">
    <source>
        <dbReference type="Proteomes" id="UP001552594"/>
    </source>
</evidence>
<sequence length="145" mass="15973">MAAARTGLFASLPEGGREALLGVAREVSFPPGARIFEEGGRADRFWVLRTGSVTLDLHLPGHRAAATERVGAGELLGWSWLFLPRRWRLTAEADSRVRAWEFDADRVRELCAGNPALDHALLLYVARVTGARLRTARTRLLTGAR</sequence>
<accession>A0ABV3K671</accession>
<evidence type="ECO:0000259" key="1">
    <source>
        <dbReference type="PROSITE" id="PS50042"/>
    </source>
</evidence>
<feature type="domain" description="Cyclic nucleotide-binding" evidence="1">
    <location>
        <begin position="8"/>
        <end position="110"/>
    </location>
</feature>
<gene>
    <name evidence="2" type="ORF">AB0L16_30185</name>
</gene>
<dbReference type="PROSITE" id="PS50042">
    <property type="entry name" value="CNMP_BINDING_3"/>
    <property type="match status" value="1"/>
</dbReference>
<dbReference type="SMART" id="SM00100">
    <property type="entry name" value="cNMP"/>
    <property type="match status" value="1"/>
</dbReference>
<dbReference type="Gene3D" id="2.60.120.10">
    <property type="entry name" value="Jelly Rolls"/>
    <property type="match status" value="1"/>
</dbReference>
<comment type="caution">
    <text evidence="2">The sequence shown here is derived from an EMBL/GenBank/DDBJ whole genome shotgun (WGS) entry which is preliminary data.</text>
</comment>
<dbReference type="RefSeq" id="WP_109278447.1">
    <property type="nucleotide sequence ID" value="NZ_JBFAUK010000037.1"/>
</dbReference>
<dbReference type="Pfam" id="PF00027">
    <property type="entry name" value="cNMP_binding"/>
    <property type="match status" value="1"/>
</dbReference>
<dbReference type="InterPro" id="IPR050397">
    <property type="entry name" value="Env_Response_Regulators"/>
</dbReference>
<dbReference type="Proteomes" id="UP001552594">
    <property type="component" value="Unassembled WGS sequence"/>
</dbReference>
<dbReference type="InterPro" id="IPR000595">
    <property type="entry name" value="cNMP-bd_dom"/>
</dbReference>
<proteinExistence type="predicted"/>
<name>A0ABV3K671_STRON</name>
<organism evidence="2 3">
    <name type="scientific">Streptomyces orinoci</name>
    <name type="common">Streptoverticillium orinoci</name>
    <dbReference type="NCBI Taxonomy" id="67339"/>
    <lineage>
        <taxon>Bacteria</taxon>
        <taxon>Bacillati</taxon>
        <taxon>Actinomycetota</taxon>
        <taxon>Actinomycetes</taxon>
        <taxon>Kitasatosporales</taxon>
        <taxon>Streptomycetaceae</taxon>
        <taxon>Streptomyces</taxon>
    </lineage>
</organism>
<dbReference type="EMBL" id="JBFAUK010000037">
    <property type="protein sequence ID" value="MEV5510643.1"/>
    <property type="molecule type" value="Genomic_DNA"/>
</dbReference>
<dbReference type="PANTHER" id="PTHR24567:SF74">
    <property type="entry name" value="HTH-TYPE TRANSCRIPTIONAL REGULATOR ARCR"/>
    <property type="match status" value="1"/>
</dbReference>
<dbReference type="SUPFAM" id="SSF51206">
    <property type="entry name" value="cAMP-binding domain-like"/>
    <property type="match status" value="1"/>
</dbReference>
<evidence type="ECO:0000313" key="2">
    <source>
        <dbReference type="EMBL" id="MEV5510643.1"/>
    </source>
</evidence>
<dbReference type="PANTHER" id="PTHR24567">
    <property type="entry name" value="CRP FAMILY TRANSCRIPTIONAL REGULATORY PROTEIN"/>
    <property type="match status" value="1"/>
</dbReference>